<dbReference type="InterPro" id="IPR036772">
    <property type="entry name" value="SRCR-like_dom_sf"/>
</dbReference>
<dbReference type="SMART" id="SM00202">
    <property type="entry name" value="SR"/>
    <property type="match status" value="1"/>
</dbReference>
<dbReference type="PROSITE" id="PS50287">
    <property type="entry name" value="SRCR_2"/>
    <property type="match status" value="1"/>
</dbReference>
<name>A0ABD0K2G0_9CAEN</name>
<dbReference type="InterPro" id="IPR053243">
    <property type="entry name" value="SJ_maturation_regulator"/>
</dbReference>
<dbReference type="Proteomes" id="UP001519460">
    <property type="component" value="Unassembled WGS sequence"/>
</dbReference>
<evidence type="ECO:0000313" key="7">
    <source>
        <dbReference type="EMBL" id="KAK7481051.1"/>
    </source>
</evidence>
<dbReference type="AlphaFoldDB" id="A0ABD0K2G0"/>
<keyword evidence="1" id="KW-0732">Signal</keyword>
<evidence type="ECO:0000256" key="5">
    <source>
        <dbReference type="PROSITE-ProRule" id="PRU00196"/>
    </source>
</evidence>
<dbReference type="EMBL" id="JACVVK020000268">
    <property type="protein sequence ID" value="KAK7481051.1"/>
    <property type="molecule type" value="Genomic_DNA"/>
</dbReference>
<evidence type="ECO:0000256" key="3">
    <source>
        <dbReference type="ARBA" id="ARBA00023157"/>
    </source>
</evidence>
<dbReference type="SUPFAM" id="SSF56487">
    <property type="entry name" value="SRCR-like"/>
    <property type="match status" value="1"/>
</dbReference>
<sequence length="91" mass="10240">TPVSSIRLVGGRSQYDGVLQVYSGGRWGTVCDDSWTSRESQTACRILFGSGSCQAGSRFLFLETRQQLWRIRNASAALKRRVMQFPLPLRN</sequence>
<protein>
    <recommendedName>
        <fullName evidence="6">SRCR domain-containing protein</fullName>
    </recommendedName>
</protein>
<keyword evidence="3" id="KW-1015">Disulfide bond</keyword>
<keyword evidence="2" id="KW-0677">Repeat</keyword>
<dbReference type="Pfam" id="PF00530">
    <property type="entry name" value="SRCR"/>
    <property type="match status" value="1"/>
</dbReference>
<evidence type="ECO:0000313" key="8">
    <source>
        <dbReference type="Proteomes" id="UP001519460"/>
    </source>
</evidence>
<organism evidence="7 8">
    <name type="scientific">Batillaria attramentaria</name>
    <dbReference type="NCBI Taxonomy" id="370345"/>
    <lineage>
        <taxon>Eukaryota</taxon>
        <taxon>Metazoa</taxon>
        <taxon>Spiralia</taxon>
        <taxon>Lophotrochozoa</taxon>
        <taxon>Mollusca</taxon>
        <taxon>Gastropoda</taxon>
        <taxon>Caenogastropoda</taxon>
        <taxon>Sorbeoconcha</taxon>
        <taxon>Cerithioidea</taxon>
        <taxon>Batillariidae</taxon>
        <taxon>Batillaria</taxon>
    </lineage>
</organism>
<feature type="non-terminal residue" evidence="7">
    <location>
        <position position="1"/>
    </location>
</feature>
<evidence type="ECO:0000259" key="6">
    <source>
        <dbReference type="PROSITE" id="PS50287"/>
    </source>
</evidence>
<evidence type="ECO:0000256" key="4">
    <source>
        <dbReference type="ARBA" id="ARBA00023180"/>
    </source>
</evidence>
<dbReference type="PANTHER" id="PTHR47653">
    <property type="entry name" value="PROTEIN BARK BEETLE"/>
    <property type="match status" value="1"/>
</dbReference>
<reference evidence="7 8" key="1">
    <citation type="journal article" date="2023" name="Sci. Data">
        <title>Genome assembly of the Korean intertidal mud-creeper Batillaria attramentaria.</title>
        <authorList>
            <person name="Patra A.K."/>
            <person name="Ho P.T."/>
            <person name="Jun S."/>
            <person name="Lee S.J."/>
            <person name="Kim Y."/>
            <person name="Won Y.J."/>
        </authorList>
    </citation>
    <scope>NUCLEOTIDE SEQUENCE [LARGE SCALE GENOMIC DNA]</scope>
    <source>
        <strain evidence="7">Wonlab-2016</strain>
    </source>
</reference>
<proteinExistence type="predicted"/>
<dbReference type="PRINTS" id="PR00258">
    <property type="entry name" value="SPERACTRCPTR"/>
</dbReference>
<accession>A0ABD0K2G0</accession>
<dbReference type="PANTHER" id="PTHR47653:SF1">
    <property type="entry name" value="DELETED IN MALIGNANT BRAIN TUMORS 1 PROTEIN"/>
    <property type="match status" value="1"/>
</dbReference>
<gene>
    <name evidence="7" type="ORF">BaRGS_00027687</name>
</gene>
<comment type="caution">
    <text evidence="5">Lacks conserved residue(s) required for the propagation of feature annotation.</text>
</comment>
<dbReference type="Gene3D" id="3.10.250.10">
    <property type="entry name" value="SRCR-like domain"/>
    <property type="match status" value="1"/>
</dbReference>
<comment type="caution">
    <text evidence="7">The sequence shown here is derived from an EMBL/GenBank/DDBJ whole genome shotgun (WGS) entry which is preliminary data.</text>
</comment>
<feature type="domain" description="SRCR" evidence="6">
    <location>
        <begin position="6"/>
        <end position="47"/>
    </location>
</feature>
<keyword evidence="8" id="KW-1185">Reference proteome</keyword>
<keyword evidence="4" id="KW-0325">Glycoprotein</keyword>
<evidence type="ECO:0000256" key="2">
    <source>
        <dbReference type="ARBA" id="ARBA00022737"/>
    </source>
</evidence>
<dbReference type="InterPro" id="IPR001190">
    <property type="entry name" value="SRCR"/>
</dbReference>
<evidence type="ECO:0000256" key="1">
    <source>
        <dbReference type="ARBA" id="ARBA00022729"/>
    </source>
</evidence>